<dbReference type="GO" id="GO:0046872">
    <property type="term" value="F:metal ion binding"/>
    <property type="evidence" value="ECO:0007669"/>
    <property type="project" value="UniProtKB-KW"/>
</dbReference>
<feature type="binding site" evidence="3">
    <location>
        <position position="274"/>
    </location>
    <ligand>
        <name>Mg(2+)</name>
        <dbReference type="ChEBI" id="CHEBI:18420"/>
        <label>1</label>
    </ligand>
</feature>
<dbReference type="Gene3D" id="1.10.4080.10">
    <property type="entry name" value="ADP-ribosylation/Crystallin J1"/>
    <property type="match status" value="1"/>
</dbReference>
<evidence type="ECO:0000313" key="4">
    <source>
        <dbReference type="EMBL" id="MBD3363703.1"/>
    </source>
</evidence>
<reference evidence="4" key="1">
    <citation type="submission" date="2019-11" db="EMBL/GenBank/DDBJ databases">
        <title>Microbial mats filling the niche in hypersaline microbial mats.</title>
        <authorList>
            <person name="Wong H.L."/>
            <person name="Macleod F.I."/>
            <person name="White R.A. III"/>
            <person name="Burns B.P."/>
        </authorList>
    </citation>
    <scope>NUCLEOTIDE SEQUENCE</scope>
    <source>
        <strain evidence="4">Bin_327</strain>
    </source>
</reference>
<keyword evidence="2" id="KW-0378">Hydrolase</keyword>
<dbReference type="Pfam" id="PF03747">
    <property type="entry name" value="ADP_ribosyl_GH"/>
    <property type="match status" value="1"/>
</dbReference>
<comment type="cofactor">
    <cofactor evidence="3">
        <name>Mg(2+)</name>
        <dbReference type="ChEBI" id="CHEBI:18420"/>
    </cofactor>
    <text evidence="3">Binds 2 magnesium ions per subunit.</text>
</comment>
<feature type="binding site" evidence="3">
    <location>
        <position position="277"/>
    </location>
    <ligand>
        <name>Mg(2+)</name>
        <dbReference type="ChEBI" id="CHEBI:18420"/>
        <label>1</label>
    </ligand>
</feature>
<feature type="binding site" evidence="3">
    <location>
        <position position="66"/>
    </location>
    <ligand>
        <name>Mg(2+)</name>
        <dbReference type="ChEBI" id="CHEBI:18420"/>
        <label>1</label>
    </ligand>
</feature>
<organism evidence="4 5">
    <name type="scientific">candidate division WOR-3 bacterium</name>
    <dbReference type="NCBI Taxonomy" id="2052148"/>
    <lineage>
        <taxon>Bacteria</taxon>
        <taxon>Bacteria division WOR-3</taxon>
    </lineage>
</organism>
<comment type="caution">
    <text evidence="4">The sequence shown here is derived from an EMBL/GenBank/DDBJ whole genome shotgun (WGS) entry which is preliminary data.</text>
</comment>
<dbReference type="InterPro" id="IPR050792">
    <property type="entry name" value="ADP-ribosylglycohydrolase"/>
</dbReference>
<feature type="binding site" evidence="3">
    <location>
        <position position="64"/>
    </location>
    <ligand>
        <name>Mg(2+)</name>
        <dbReference type="ChEBI" id="CHEBI:18420"/>
        <label>1</label>
    </ligand>
</feature>
<evidence type="ECO:0000256" key="2">
    <source>
        <dbReference type="ARBA" id="ARBA00022801"/>
    </source>
</evidence>
<dbReference type="GO" id="GO:0016787">
    <property type="term" value="F:hydrolase activity"/>
    <property type="evidence" value="ECO:0007669"/>
    <property type="project" value="UniProtKB-KW"/>
</dbReference>
<evidence type="ECO:0000313" key="5">
    <source>
        <dbReference type="Proteomes" id="UP000630660"/>
    </source>
</evidence>
<evidence type="ECO:0008006" key="6">
    <source>
        <dbReference type="Google" id="ProtNLM"/>
    </source>
</evidence>
<dbReference type="InterPro" id="IPR036705">
    <property type="entry name" value="Ribosyl_crysJ1_sf"/>
</dbReference>
<gene>
    <name evidence="4" type="ORF">GF359_00655</name>
</gene>
<dbReference type="PANTHER" id="PTHR16222:SF24">
    <property type="entry name" value="ADP-RIBOSYLHYDROLASE ARH3"/>
    <property type="match status" value="1"/>
</dbReference>
<accession>A0A9D5QBK6</accession>
<dbReference type="AlphaFoldDB" id="A0A9D5QBK6"/>
<protein>
    <recommendedName>
        <fullName evidence="6">ADP-ribosylglycohydrolase family protein</fullName>
    </recommendedName>
</protein>
<keyword evidence="3" id="KW-0479">Metal-binding</keyword>
<dbReference type="PANTHER" id="PTHR16222">
    <property type="entry name" value="ADP-RIBOSYLGLYCOHYDROLASE"/>
    <property type="match status" value="1"/>
</dbReference>
<dbReference type="SUPFAM" id="SSF101478">
    <property type="entry name" value="ADP-ribosylglycohydrolase"/>
    <property type="match status" value="1"/>
</dbReference>
<dbReference type="EMBL" id="WJKJ01000019">
    <property type="protein sequence ID" value="MBD3363703.1"/>
    <property type="molecule type" value="Genomic_DNA"/>
</dbReference>
<comment type="similarity">
    <text evidence="1">Belongs to the ADP-ribosylglycohydrolase family.</text>
</comment>
<keyword evidence="3" id="KW-0460">Magnesium</keyword>
<dbReference type="InterPro" id="IPR005502">
    <property type="entry name" value="Ribosyl_crysJ1"/>
</dbReference>
<sequence length="329" mass="35584">MSGGRRLKVNLRDKVAGVVFGTAIGDALGYPVEFMSMPEIESLGRVKDYLCCEKIDGTLAAPYSDDTQMFRAVLEGLLKAGRSADLEQAALTVAGEFIKWSKSPENNRSPGNACMAGCRNLASGKYWRESGKPESGGCGSAMRSMAYGIWFWNEPKKAALWAGEHTLVTHGHPMARAGAAAVAAGTAYAVKDSEIDGLVRIMINAAKDYDASTSQMLEDSYTYAKDESVQAKDVLDKWRGWRGDEAVAASLFCVLRHPDDFEKAVLEAVNSPGDSDSLGAITGAMLGARVGIKGIRKDWIERIEKTNQLKELAERAFTTIEEKNIGGLQ</sequence>
<evidence type="ECO:0000256" key="3">
    <source>
        <dbReference type="PIRSR" id="PIRSR605502-1"/>
    </source>
</evidence>
<proteinExistence type="inferred from homology"/>
<dbReference type="Proteomes" id="UP000630660">
    <property type="component" value="Unassembled WGS sequence"/>
</dbReference>
<evidence type="ECO:0000256" key="1">
    <source>
        <dbReference type="ARBA" id="ARBA00010702"/>
    </source>
</evidence>
<feature type="binding site" evidence="3">
    <location>
        <position position="276"/>
    </location>
    <ligand>
        <name>Mg(2+)</name>
        <dbReference type="ChEBI" id="CHEBI:18420"/>
        <label>1</label>
    </ligand>
</feature>
<feature type="binding site" evidence="3">
    <location>
        <position position="65"/>
    </location>
    <ligand>
        <name>Mg(2+)</name>
        <dbReference type="ChEBI" id="CHEBI:18420"/>
        <label>1</label>
    </ligand>
</feature>
<name>A0A9D5QBK6_UNCW3</name>